<dbReference type="InterPro" id="IPR043918">
    <property type="entry name" value="DUF5760"/>
</dbReference>
<reference evidence="1" key="1">
    <citation type="journal article" date="2020" name="Nature">
        <title>Giant virus diversity and host interactions through global metagenomics.</title>
        <authorList>
            <person name="Schulz F."/>
            <person name="Roux S."/>
            <person name="Paez-Espino D."/>
            <person name="Jungbluth S."/>
            <person name="Walsh D.A."/>
            <person name="Denef V.J."/>
            <person name="McMahon K.D."/>
            <person name="Konstantinidis K.T."/>
            <person name="Eloe-Fadrosh E.A."/>
            <person name="Kyrpides N.C."/>
            <person name="Woyke T."/>
        </authorList>
    </citation>
    <scope>NUCLEOTIDE SEQUENCE</scope>
    <source>
        <strain evidence="1">GVMAG-S-1102113-118</strain>
    </source>
</reference>
<sequence>MNDKEFRQNVKEFNEVASLIDAAKEKMKVLTTRKKTLENTIVVFMKSNNFEECVTKKNKLVHKESKRKVPVKKKDAEKNLADFFDSLDWDAFMELSSIQKADAVNAYMASKRKTVTESKLGVKKVQDK</sequence>
<dbReference type="EMBL" id="MN740842">
    <property type="protein sequence ID" value="QHU14550.1"/>
    <property type="molecule type" value="Genomic_DNA"/>
</dbReference>
<evidence type="ECO:0000313" key="1">
    <source>
        <dbReference type="EMBL" id="QHU14550.1"/>
    </source>
</evidence>
<protein>
    <submittedName>
        <fullName evidence="1">Uncharacterized protein</fullName>
    </submittedName>
</protein>
<name>A0A6C0KCS8_9ZZZZ</name>
<organism evidence="1">
    <name type="scientific">viral metagenome</name>
    <dbReference type="NCBI Taxonomy" id="1070528"/>
    <lineage>
        <taxon>unclassified sequences</taxon>
        <taxon>metagenomes</taxon>
        <taxon>organismal metagenomes</taxon>
    </lineage>
</organism>
<dbReference type="Pfam" id="PF19064">
    <property type="entry name" value="DUF5760"/>
    <property type="match status" value="1"/>
</dbReference>
<proteinExistence type="predicted"/>
<accession>A0A6C0KCS8</accession>
<dbReference type="AlphaFoldDB" id="A0A6C0KCS8"/>